<dbReference type="KEGG" id="schv:BRCON_1933"/>
<name>A0A2Z4Y682_SUMC1</name>
<protein>
    <submittedName>
        <fullName evidence="2">Uncharacterized protein</fullName>
    </submittedName>
</protein>
<feature type="region of interest" description="Disordered" evidence="1">
    <location>
        <begin position="1"/>
        <end position="33"/>
    </location>
</feature>
<dbReference type="AlphaFoldDB" id="A0A2Z4Y682"/>
<feature type="compositionally biased region" description="Basic and acidic residues" evidence="1">
    <location>
        <begin position="10"/>
        <end position="26"/>
    </location>
</feature>
<accession>A0A2Z4Y682</accession>
<gene>
    <name evidence="2" type="ORF">BRCON_1933</name>
</gene>
<evidence type="ECO:0000256" key="1">
    <source>
        <dbReference type="SAM" id="MobiDB-lite"/>
    </source>
</evidence>
<organism evidence="2 3">
    <name type="scientific">Sumerlaea chitinivorans</name>
    <dbReference type="NCBI Taxonomy" id="2250252"/>
    <lineage>
        <taxon>Bacteria</taxon>
        <taxon>Candidatus Sumerlaeota</taxon>
        <taxon>Candidatus Sumerlaeia</taxon>
        <taxon>Candidatus Sumerlaeales</taxon>
        <taxon>Candidatus Sumerlaeaceae</taxon>
        <taxon>Candidatus Sumerlaea</taxon>
    </lineage>
</organism>
<proteinExistence type="predicted"/>
<dbReference type="EMBL" id="CP030759">
    <property type="protein sequence ID" value="AXA36710.1"/>
    <property type="molecule type" value="Genomic_DNA"/>
</dbReference>
<dbReference type="Proteomes" id="UP000262583">
    <property type="component" value="Chromosome"/>
</dbReference>
<evidence type="ECO:0000313" key="3">
    <source>
        <dbReference type="Proteomes" id="UP000262583"/>
    </source>
</evidence>
<reference evidence="2 3" key="1">
    <citation type="submission" date="2018-05" db="EMBL/GenBank/DDBJ databases">
        <title>A metagenomic window into the 2 km-deep terrestrial subsurface aquifer revealed taxonomically and functionally diverse microbial community comprising novel uncultured bacterial lineages.</title>
        <authorList>
            <person name="Kadnikov V.V."/>
            <person name="Mardanov A.V."/>
            <person name="Beletsky A.V."/>
            <person name="Banks D."/>
            <person name="Pimenov N.V."/>
            <person name="Frank Y.A."/>
            <person name="Karnachuk O.V."/>
            <person name="Ravin N.V."/>
        </authorList>
    </citation>
    <scope>NUCLEOTIDE SEQUENCE [LARGE SCALE GENOMIC DNA]</scope>
    <source>
        <strain evidence="2">BY</strain>
    </source>
</reference>
<sequence>MSEPLPQNLYEKRTSTEWPRTRDVQPRLHHSGRYPLPLIDFMQNIRKP</sequence>
<evidence type="ECO:0000313" key="2">
    <source>
        <dbReference type="EMBL" id="AXA36710.1"/>
    </source>
</evidence>